<comment type="caution">
    <text evidence="2">The sequence shown here is derived from an EMBL/GenBank/DDBJ whole genome shotgun (WGS) entry which is preliminary data.</text>
</comment>
<feature type="domain" description="TIR" evidence="1">
    <location>
        <begin position="41"/>
        <end position="142"/>
    </location>
</feature>
<evidence type="ECO:0000313" key="3">
    <source>
        <dbReference type="Proteomes" id="UP000185210"/>
    </source>
</evidence>
<protein>
    <recommendedName>
        <fullName evidence="1">TIR domain-containing protein</fullName>
    </recommendedName>
</protein>
<reference evidence="2 3" key="1">
    <citation type="submission" date="2016-11" db="EMBL/GenBank/DDBJ databases">
        <authorList>
            <consortium name="Pathogen Informatics"/>
        </authorList>
    </citation>
    <scope>NUCLEOTIDE SEQUENCE [LARGE SCALE GENOMIC DNA]</scope>
    <source>
        <strain evidence="2 3">104</strain>
    </source>
</reference>
<dbReference type="AlphaFoldDB" id="A0AB38D4G6"/>
<dbReference type="RefSeq" id="WP_025269642.1">
    <property type="nucleotide sequence ID" value="NZ_CAACXP010000003.1"/>
</dbReference>
<proteinExistence type="predicted"/>
<name>A0AB38D4G6_9MYCO</name>
<gene>
    <name evidence="2" type="ORF">SAMEA2070301_04540</name>
</gene>
<evidence type="ECO:0000313" key="2">
    <source>
        <dbReference type="EMBL" id="SIB78550.1"/>
    </source>
</evidence>
<dbReference type="Proteomes" id="UP000185210">
    <property type="component" value="Unassembled WGS sequence"/>
</dbReference>
<accession>A0AB38D4G6</accession>
<dbReference type="Gene3D" id="3.40.50.10140">
    <property type="entry name" value="Toll/interleukin-1 receptor homology (TIR) domain"/>
    <property type="match status" value="1"/>
</dbReference>
<sequence>MYLAETELPAGFWSYAHKDDVAEDGRILRLCERIKNEFSLLTGRDIEFFVDREAIAWGDKWRATIDDALTETTFFVPIVTPRFVASDECRRELVAFSENSKARGVPELLFPVLYVAVDDLSEESNDEVKVAIARTQYVSFTELRLIAEDSSEYRMKVNEMALRLISIANQIASKAEEPLVSSLNKENQDSFDEDSPGFLDAMGSIEGQIPEWNETIDKLGELITQIGEITHEYAPELSRAAERGSVAQIVVADKYSKAIQPVAEEFRSTGSKYMDQALAISENLIAILDELTNSTSESGLEAGTREFLFGILGVVDAGVGSASEIQEFQHSVRKNFGISRAIRKPLKAIDQGAQYYLDSLDLLTDWQRRIQEILEPK</sequence>
<organism evidence="2 3">
    <name type="scientific">Mycobacteroides abscessus subsp. abscessus</name>
    <dbReference type="NCBI Taxonomy" id="1185650"/>
    <lineage>
        <taxon>Bacteria</taxon>
        <taxon>Bacillati</taxon>
        <taxon>Actinomycetota</taxon>
        <taxon>Actinomycetes</taxon>
        <taxon>Mycobacteriales</taxon>
        <taxon>Mycobacteriaceae</taxon>
        <taxon>Mycobacteroides</taxon>
        <taxon>Mycobacteroides abscessus</taxon>
    </lineage>
</organism>
<dbReference type="EMBL" id="FSHM01000008">
    <property type="protein sequence ID" value="SIB78550.1"/>
    <property type="molecule type" value="Genomic_DNA"/>
</dbReference>
<dbReference type="InterPro" id="IPR035897">
    <property type="entry name" value="Toll_tir_struct_dom_sf"/>
</dbReference>
<dbReference type="Pfam" id="PF13676">
    <property type="entry name" value="TIR_2"/>
    <property type="match status" value="1"/>
</dbReference>
<dbReference type="InterPro" id="IPR000157">
    <property type="entry name" value="TIR_dom"/>
</dbReference>
<dbReference type="GO" id="GO:0007165">
    <property type="term" value="P:signal transduction"/>
    <property type="evidence" value="ECO:0007669"/>
    <property type="project" value="InterPro"/>
</dbReference>
<evidence type="ECO:0000259" key="1">
    <source>
        <dbReference type="Pfam" id="PF13676"/>
    </source>
</evidence>
<dbReference type="SUPFAM" id="SSF52200">
    <property type="entry name" value="Toll/Interleukin receptor TIR domain"/>
    <property type="match status" value="1"/>
</dbReference>